<proteinExistence type="predicted"/>
<dbReference type="PANTHER" id="PTHR14119:SF3">
    <property type="entry name" value="ISOCHORISMATASE DOMAIN-CONTAINING PROTEIN 2"/>
    <property type="match status" value="1"/>
</dbReference>
<dbReference type="InterPro" id="IPR000868">
    <property type="entry name" value="Isochorismatase-like_dom"/>
</dbReference>
<dbReference type="RefSeq" id="WP_177268296.1">
    <property type="nucleotide sequence ID" value="NZ_JACRTA010000004.1"/>
</dbReference>
<protein>
    <submittedName>
        <fullName evidence="2">Hydrolase</fullName>
    </submittedName>
</protein>
<dbReference type="Proteomes" id="UP000610862">
    <property type="component" value="Unassembled WGS sequence"/>
</dbReference>
<dbReference type="PANTHER" id="PTHR14119">
    <property type="entry name" value="HYDROLASE"/>
    <property type="match status" value="1"/>
</dbReference>
<sequence length="181" mass="19953">MSLLTRDNTAFVVIDLQEKLMPAMSNEAKLEEKTVKLIKGMKVFDIPTVVTQQYTKGLGATIPSVTEALGSFEHVEKNTFGCMANEEFAAKIKGFDKKNIVVCGIEAHICVQQTVLQLMEAGYNVYLAVDCVSSRSEEDKLWSITRMGEAGAVITTYESILYEILRDSKAEGFKAVSAIVK</sequence>
<dbReference type="Pfam" id="PF00857">
    <property type="entry name" value="Isochorismatase"/>
    <property type="match status" value="1"/>
</dbReference>
<feature type="domain" description="Isochorismatase-like" evidence="1">
    <location>
        <begin position="9"/>
        <end position="158"/>
    </location>
</feature>
<dbReference type="AlphaFoldDB" id="A0A926EBB0"/>
<evidence type="ECO:0000259" key="1">
    <source>
        <dbReference type="Pfam" id="PF00857"/>
    </source>
</evidence>
<dbReference type="EMBL" id="JACRTA010000004">
    <property type="protein sequence ID" value="MBC8569194.1"/>
    <property type="molecule type" value="Genomic_DNA"/>
</dbReference>
<dbReference type="Gene3D" id="3.40.50.850">
    <property type="entry name" value="Isochorismatase-like"/>
    <property type="match status" value="1"/>
</dbReference>
<keyword evidence="2" id="KW-0378">Hydrolase</keyword>
<dbReference type="CDD" id="cd01012">
    <property type="entry name" value="YcaC_related"/>
    <property type="match status" value="1"/>
</dbReference>
<dbReference type="InterPro" id="IPR036380">
    <property type="entry name" value="Isochorismatase-like_sf"/>
</dbReference>
<name>A0A926EBB0_9FIRM</name>
<comment type="caution">
    <text evidence="2">The sequence shown here is derived from an EMBL/GenBank/DDBJ whole genome shotgun (WGS) entry which is preliminary data.</text>
</comment>
<reference evidence="2" key="1">
    <citation type="submission" date="2020-08" db="EMBL/GenBank/DDBJ databases">
        <title>Genome public.</title>
        <authorList>
            <person name="Liu C."/>
            <person name="Sun Q."/>
        </authorList>
    </citation>
    <scope>NUCLEOTIDE SEQUENCE</scope>
    <source>
        <strain evidence="2">NSJ-24</strain>
    </source>
</reference>
<dbReference type="SUPFAM" id="SSF52499">
    <property type="entry name" value="Isochorismatase-like hydrolases"/>
    <property type="match status" value="1"/>
</dbReference>
<keyword evidence="3" id="KW-1185">Reference proteome</keyword>
<dbReference type="InterPro" id="IPR050993">
    <property type="entry name" value="Isochorismatase_domain"/>
</dbReference>
<organism evidence="2 3">
    <name type="scientific">Lentihominibacter hominis</name>
    <dbReference type="NCBI Taxonomy" id="2763645"/>
    <lineage>
        <taxon>Bacteria</taxon>
        <taxon>Bacillati</taxon>
        <taxon>Bacillota</taxon>
        <taxon>Clostridia</taxon>
        <taxon>Peptostreptococcales</taxon>
        <taxon>Anaerovoracaceae</taxon>
        <taxon>Lentihominibacter</taxon>
    </lineage>
</organism>
<gene>
    <name evidence="2" type="ORF">H8692_10535</name>
</gene>
<dbReference type="GO" id="GO:0016787">
    <property type="term" value="F:hydrolase activity"/>
    <property type="evidence" value="ECO:0007669"/>
    <property type="project" value="UniProtKB-KW"/>
</dbReference>
<evidence type="ECO:0000313" key="2">
    <source>
        <dbReference type="EMBL" id="MBC8569194.1"/>
    </source>
</evidence>
<evidence type="ECO:0000313" key="3">
    <source>
        <dbReference type="Proteomes" id="UP000610862"/>
    </source>
</evidence>
<accession>A0A926EBB0</accession>